<dbReference type="InterPro" id="IPR025676">
    <property type="entry name" value="Clr5_dom"/>
</dbReference>
<name>A0A1W5D3F5_9LECA</name>
<dbReference type="Proteomes" id="UP000192927">
    <property type="component" value="Unassembled WGS sequence"/>
</dbReference>
<evidence type="ECO:0000256" key="1">
    <source>
        <dbReference type="SAM" id="SignalP"/>
    </source>
</evidence>
<reference evidence="4" key="1">
    <citation type="submission" date="2017-03" db="EMBL/GenBank/DDBJ databases">
        <authorList>
            <person name="Sharma R."/>
            <person name="Thines M."/>
        </authorList>
    </citation>
    <scope>NUCLEOTIDE SEQUENCE [LARGE SCALE GENOMIC DNA]</scope>
</reference>
<protein>
    <submittedName>
        <fullName evidence="3">Clr5 domain</fullName>
    </submittedName>
</protein>
<dbReference type="Pfam" id="PF14420">
    <property type="entry name" value="Clr5"/>
    <property type="match status" value="1"/>
</dbReference>
<dbReference type="PANTHER" id="PTHR38788">
    <property type="entry name" value="CLR5 DOMAIN-CONTAINING PROTEIN"/>
    <property type="match status" value="1"/>
</dbReference>
<dbReference type="PANTHER" id="PTHR38788:SF3">
    <property type="entry name" value="CLR5 DOMAIN-CONTAINING PROTEIN"/>
    <property type="match status" value="1"/>
</dbReference>
<evidence type="ECO:0000313" key="4">
    <source>
        <dbReference type="Proteomes" id="UP000192927"/>
    </source>
</evidence>
<dbReference type="EMBL" id="FWEW01001723">
    <property type="protein sequence ID" value="SLM37571.1"/>
    <property type="molecule type" value="Genomic_DNA"/>
</dbReference>
<evidence type="ECO:0000259" key="2">
    <source>
        <dbReference type="Pfam" id="PF14420"/>
    </source>
</evidence>
<proteinExistence type="predicted"/>
<dbReference type="AlphaFoldDB" id="A0A1W5D3F5"/>
<accession>A0A1W5D3F5</accession>
<feature type="signal peptide" evidence="1">
    <location>
        <begin position="1"/>
        <end position="30"/>
    </location>
</feature>
<feature type="domain" description="Clr5" evidence="2">
    <location>
        <begin position="48"/>
        <end position="99"/>
    </location>
</feature>
<feature type="chain" id="PRO_5012664452" evidence="1">
    <location>
        <begin position="31"/>
        <end position="873"/>
    </location>
</feature>
<keyword evidence="4" id="KW-1185">Reference proteome</keyword>
<evidence type="ECO:0000313" key="3">
    <source>
        <dbReference type="EMBL" id="SLM37571.1"/>
    </source>
</evidence>
<sequence length="873" mass="98359">MTSQLRSACFHPSTLLLSLRLCLELRSTMNQRVPQGPPNPLPNVPINEKWELLRPTIERLYIDEKLKLPKVIDAVKAQYGFDAFEHEYKRQIRKWKLRKNIPTPKKAAMCDTIQTRAQAGKSTAVKYKGRDVDTKKLRRHLKAEARQDIALQSAAGKPVRNAGPLSVPFPQFGNRVFMYWNMPYGALSLSTAKAVDHRSPFGGAASTPSDVMVATPSSIGGVPSPTNAPSPMSVALTAKAANDRARLFIEGRHDDLLRSMEKQERVTISNWLYQFWIFSFKTAKHWGRGPQDWTANILRFDRYQERFTLSAPSTPRTMMNSPGQRTDLRHDAMNNGSPQDAVQPPSDLCRWSIHIGFVDYEEVESPPPIPPANLDLDNEESWTEWPISSDPGLFLKKLQNGLESNDFSSIGTKDLPMAVTQIAKAAKRSQNELLEEAFGFCIMAGNIELLEDLLKQIEVADVDVSGLYPFHLAASYLGGSKNCCSVLEAIVARISGVSSLHKLYVNDLGHTILDNLMISILKAHTSCVPSIVDHVFRKEKRFAGEEVDICGRWDADSDCVRSLLANGDPAIPFEWKHQFCHTSVQTICHCIDTIFSWSRNVNTPSGLFLKRCPKCGLKLQLLPLHTLILAAFHLAQHGCKGETLFGILACLLCLLANGANPMLKAHVSGRALLMDEQADECDHEELDPLQLTDKVPASFTSTWSTEVIVGWNILRHVLRHSQAEWSPRRSQPRPGPGYDEYDDEFGEFTVYGDEEFAPPCTEYDCHRENFFGKSKVLATLWAAVQTEFLTYRRLKAGDSWISSNFDMHDLLTSLDAGRDIRIGLVQEKMMATFCACGRFFKAEYDFRVRAEEACSHYFSNLEDWNRSRFIEFH</sequence>
<keyword evidence="1" id="KW-0732">Signal</keyword>
<organism evidence="3 4">
    <name type="scientific">Lasallia pustulata</name>
    <dbReference type="NCBI Taxonomy" id="136370"/>
    <lineage>
        <taxon>Eukaryota</taxon>
        <taxon>Fungi</taxon>
        <taxon>Dikarya</taxon>
        <taxon>Ascomycota</taxon>
        <taxon>Pezizomycotina</taxon>
        <taxon>Lecanoromycetes</taxon>
        <taxon>OSLEUM clade</taxon>
        <taxon>Umbilicariomycetidae</taxon>
        <taxon>Umbilicariales</taxon>
        <taxon>Umbilicariaceae</taxon>
        <taxon>Lasallia</taxon>
    </lineage>
</organism>